<feature type="compositionally biased region" description="Low complexity" evidence="1">
    <location>
        <begin position="253"/>
        <end position="284"/>
    </location>
</feature>
<dbReference type="Pfam" id="PF00564">
    <property type="entry name" value="PB1"/>
    <property type="match status" value="1"/>
</dbReference>
<name>A0AAN9IPU2_CROPI</name>
<dbReference type="AlphaFoldDB" id="A0AAN9IPU2"/>
<proteinExistence type="predicted"/>
<dbReference type="InterPro" id="IPR053198">
    <property type="entry name" value="Gynoecium_Dev_Regulator"/>
</dbReference>
<dbReference type="EMBL" id="JAYWIO010000002">
    <property type="protein sequence ID" value="KAK7284035.1"/>
    <property type="molecule type" value="Genomic_DNA"/>
</dbReference>
<evidence type="ECO:0000313" key="4">
    <source>
        <dbReference type="Proteomes" id="UP001372338"/>
    </source>
</evidence>
<reference evidence="3 4" key="1">
    <citation type="submission" date="2024-01" db="EMBL/GenBank/DDBJ databases">
        <title>The genomes of 5 underutilized Papilionoideae crops provide insights into root nodulation and disease resistanc.</title>
        <authorList>
            <person name="Yuan L."/>
        </authorList>
    </citation>
    <scope>NUCLEOTIDE SEQUENCE [LARGE SCALE GENOMIC DNA]</scope>
    <source>
        <strain evidence="3">ZHUSHIDOU_FW_LH</strain>
        <tissue evidence="3">Leaf</tissue>
    </source>
</reference>
<sequence>MAGESVVEATATSACSSPKNKVKFLCSHGGKVLPRPSDGTLKYVGGETRVISLPRDVTFSELMKKLSGMVEGEMVLKYQLVPEDLDALVSVRTDEDLKHMIDEHDRHENGGAPLLRAFLFPSKPIMLENHAAAAAAVAASASEPYALEQRYIDAINGIIRTSPKSKLTPIRAYSTCSACSSPKSCSPDGHTTADLINESPFHPAAAASTSGRIAMHKVRSSPSITSLSNLHASASITNLNNLHIQQQHDHSSHYQSQSQSHHLAVSYPSSSSSTTRAATSQDPQAAAAAAAGGFVMGRPPPIMSLPMGVGGGGSSGSGNGNINNGYSYYYSPSRPQKVFAYYDDSAAAYAPHPMLERLNVPRSPRKTIWE</sequence>
<dbReference type="InterPro" id="IPR000270">
    <property type="entry name" value="PB1_dom"/>
</dbReference>
<accession>A0AAN9IPU2</accession>
<dbReference type="Proteomes" id="UP001372338">
    <property type="component" value="Unassembled WGS sequence"/>
</dbReference>
<dbReference type="PANTHER" id="PTHR31066">
    <property type="entry name" value="OS05G0427100 PROTEIN-RELATED"/>
    <property type="match status" value="1"/>
</dbReference>
<dbReference type="SMART" id="SM00666">
    <property type="entry name" value="PB1"/>
    <property type="match status" value="1"/>
</dbReference>
<evidence type="ECO:0000313" key="3">
    <source>
        <dbReference type="EMBL" id="KAK7284035.1"/>
    </source>
</evidence>
<evidence type="ECO:0000259" key="2">
    <source>
        <dbReference type="SMART" id="SM00666"/>
    </source>
</evidence>
<dbReference type="PANTHER" id="PTHR31066:SF47">
    <property type="entry name" value="PB1 DOMAIN-CONTAINING PROTEIN"/>
    <property type="match status" value="1"/>
</dbReference>
<keyword evidence="4" id="KW-1185">Reference proteome</keyword>
<gene>
    <name evidence="3" type="ORF">RIF29_13786</name>
</gene>
<evidence type="ECO:0000256" key="1">
    <source>
        <dbReference type="SAM" id="MobiDB-lite"/>
    </source>
</evidence>
<feature type="domain" description="PB1" evidence="2">
    <location>
        <begin position="36"/>
        <end position="122"/>
    </location>
</feature>
<comment type="caution">
    <text evidence="3">The sequence shown here is derived from an EMBL/GenBank/DDBJ whole genome shotgun (WGS) entry which is preliminary data.</text>
</comment>
<dbReference type="Gene3D" id="3.10.20.90">
    <property type="entry name" value="Phosphatidylinositol 3-kinase Catalytic Subunit, Chain A, domain 1"/>
    <property type="match status" value="1"/>
</dbReference>
<organism evidence="3 4">
    <name type="scientific">Crotalaria pallida</name>
    <name type="common">Smooth rattlebox</name>
    <name type="synonym">Crotalaria striata</name>
    <dbReference type="NCBI Taxonomy" id="3830"/>
    <lineage>
        <taxon>Eukaryota</taxon>
        <taxon>Viridiplantae</taxon>
        <taxon>Streptophyta</taxon>
        <taxon>Embryophyta</taxon>
        <taxon>Tracheophyta</taxon>
        <taxon>Spermatophyta</taxon>
        <taxon>Magnoliopsida</taxon>
        <taxon>eudicotyledons</taxon>
        <taxon>Gunneridae</taxon>
        <taxon>Pentapetalae</taxon>
        <taxon>rosids</taxon>
        <taxon>fabids</taxon>
        <taxon>Fabales</taxon>
        <taxon>Fabaceae</taxon>
        <taxon>Papilionoideae</taxon>
        <taxon>50 kb inversion clade</taxon>
        <taxon>genistoids sensu lato</taxon>
        <taxon>core genistoids</taxon>
        <taxon>Crotalarieae</taxon>
        <taxon>Crotalaria</taxon>
    </lineage>
</organism>
<dbReference type="SUPFAM" id="SSF54277">
    <property type="entry name" value="CAD &amp; PB1 domains"/>
    <property type="match status" value="1"/>
</dbReference>
<dbReference type="CDD" id="cd06410">
    <property type="entry name" value="PB1_UP2"/>
    <property type="match status" value="1"/>
</dbReference>
<protein>
    <recommendedName>
        <fullName evidence="2">PB1 domain-containing protein</fullName>
    </recommendedName>
</protein>
<feature type="region of interest" description="Disordered" evidence="1">
    <location>
        <begin position="245"/>
        <end position="284"/>
    </location>
</feature>